<proteinExistence type="predicted"/>
<keyword evidence="2" id="KW-1185">Reference proteome</keyword>
<sequence length="148" mass="17326">MQISYTTPPQKELRCEISTSCLTYMIKHVYIFKSSRNNYIESEKRMRNFNDKSEPRWQHTIDENAIDFGISSGNYFYLLRTQEKIFGQFSKNIDLAPKKCTRIKCIRNTSQIEITCAHECHSHRWLTGGKSCVVLGTRTVKFENNTIS</sequence>
<reference evidence="2" key="1">
    <citation type="submission" date="2011-05" db="EMBL/GenBank/DDBJ databases">
        <authorList>
            <person name="Richards S.R."/>
            <person name="Qu J."/>
            <person name="Jiang H."/>
            <person name="Jhangiani S.N."/>
            <person name="Agravi P."/>
            <person name="Goodspeed R."/>
            <person name="Gross S."/>
            <person name="Mandapat C."/>
            <person name="Jackson L."/>
            <person name="Mathew T."/>
            <person name="Pu L."/>
            <person name="Thornton R."/>
            <person name="Saada N."/>
            <person name="Wilczek-Boney K.B."/>
            <person name="Lee S."/>
            <person name="Kovar C."/>
            <person name="Wu Y."/>
            <person name="Scherer S.E."/>
            <person name="Worley K.C."/>
            <person name="Muzny D.M."/>
            <person name="Gibbs R."/>
        </authorList>
    </citation>
    <scope>NUCLEOTIDE SEQUENCE</scope>
    <source>
        <strain evidence="2">Brora</strain>
    </source>
</reference>
<evidence type="ECO:0000313" key="1">
    <source>
        <dbReference type="EnsemblMetazoa" id="SMAR014002-PA"/>
    </source>
</evidence>
<name>T1JJH2_STRMM</name>
<protein>
    <submittedName>
        <fullName evidence="1">Uncharacterized protein</fullName>
    </submittedName>
</protein>
<dbReference type="HOGENOM" id="CLU_1763507_0_0_1"/>
<accession>T1JJH2</accession>
<organism evidence="1 2">
    <name type="scientific">Strigamia maritima</name>
    <name type="common">European centipede</name>
    <name type="synonym">Geophilus maritimus</name>
    <dbReference type="NCBI Taxonomy" id="126957"/>
    <lineage>
        <taxon>Eukaryota</taxon>
        <taxon>Metazoa</taxon>
        <taxon>Ecdysozoa</taxon>
        <taxon>Arthropoda</taxon>
        <taxon>Myriapoda</taxon>
        <taxon>Chilopoda</taxon>
        <taxon>Pleurostigmophora</taxon>
        <taxon>Geophilomorpha</taxon>
        <taxon>Linotaeniidae</taxon>
        <taxon>Strigamia</taxon>
    </lineage>
</organism>
<dbReference type="EMBL" id="JH431312">
    <property type="status" value="NOT_ANNOTATED_CDS"/>
    <property type="molecule type" value="Genomic_DNA"/>
</dbReference>
<dbReference type="Proteomes" id="UP000014500">
    <property type="component" value="Unassembled WGS sequence"/>
</dbReference>
<reference evidence="1" key="2">
    <citation type="submission" date="2015-02" db="UniProtKB">
        <authorList>
            <consortium name="EnsemblMetazoa"/>
        </authorList>
    </citation>
    <scope>IDENTIFICATION</scope>
</reference>
<dbReference type="AlphaFoldDB" id="T1JJH2"/>
<evidence type="ECO:0000313" key="2">
    <source>
        <dbReference type="Proteomes" id="UP000014500"/>
    </source>
</evidence>
<dbReference type="EnsemblMetazoa" id="SMAR014002-RA">
    <property type="protein sequence ID" value="SMAR014002-PA"/>
    <property type="gene ID" value="SMAR014002"/>
</dbReference>